<protein>
    <submittedName>
        <fullName evidence="1">Uncharacterized protein</fullName>
    </submittedName>
</protein>
<reference evidence="1" key="1">
    <citation type="journal article" date="2021" name="New Phytol.">
        <title>Evolutionary innovations through gain and loss of genes in the ectomycorrhizal Boletales.</title>
        <authorList>
            <person name="Wu G."/>
            <person name="Miyauchi S."/>
            <person name="Morin E."/>
            <person name="Kuo A."/>
            <person name="Drula E."/>
            <person name="Varga T."/>
            <person name="Kohler A."/>
            <person name="Feng B."/>
            <person name="Cao Y."/>
            <person name="Lipzen A."/>
            <person name="Daum C."/>
            <person name="Hundley H."/>
            <person name="Pangilinan J."/>
            <person name="Johnson J."/>
            <person name="Barry K."/>
            <person name="LaButti K."/>
            <person name="Ng V."/>
            <person name="Ahrendt S."/>
            <person name="Min B."/>
            <person name="Choi I.G."/>
            <person name="Park H."/>
            <person name="Plett J.M."/>
            <person name="Magnuson J."/>
            <person name="Spatafora J.W."/>
            <person name="Nagy L.G."/>
            <person name="Henrissat B."/>
            <person name="Grigoriev I.V."/>
            <person name="Yang Z.L."/>
            <person name="Xu J."/>
            <person name="Martin F.M."/>
        </authorList>
    </citation>
    <scope>NUCLEOTIDE SEQUENCE</scope>
    <source>
        <strain evidence="1">KKN 215</strain>
    </source>
</reference>
<organism evidence="1 2">
    <name type="scientific">Cristinia sonorae</name>
    <dbReference type="NCBI Taxonomy" id="1940300"/>
    <lineage>
        <taxon>Eukaryota</taxon>
        <taxon>Fungi</taxon>
        <taxon>Dikarya</taxon>
        <taxon>Basidiomycota</taxon>
        <taxon>Agaricomycotina</taxon>
        <taxon>Agaricomycetes</taxon>
        <taxon>Agaricomycetidae</taxon>
        <taxon>Agaricales</taxon>
        <taxon>Pleurotineae</taxon>
        <taxon>Stephanosporaceae</taxon>
        <taxon>Cristinia</taxon>
    </lineage>
</organism>
<dbReference type="AlphaFoldDB" id="A0A8K0UFZ2"/>
<keyword evidence="2" id="KW-1185">Reference proteome</keyword>
<evidence type="ECO:0000313" key="2">
    <source>
        <dbReference type="Proteomes" id="UP000813824"/>
    </source>
</evidence>
<gene>
    <name evidence="1" type="ORF">BXZ70DRAFT_955767</name>
</gene>
<proteinExistence type="predicted"/>
<comment type="caution">
    <text evidence="1">The sequence shown here is derived from an EMBL/GenBank/DDBJ whole genome shotgun (WGS) entry which is preliminary data.</text>
</comment>
<dbReference type="OrthoDB" id="3266090at2759"/>
<name>A0A8K0UFZ2_9AGAR</name>
<dbReference type="EMBL" id="JAEVFJ010000041">
    <property type="protein sequence ID" value="KAH8087150.1"/>
    <property type="molecule type" value="Genomic_DNA"/>
</dbReference>
<dbReference type="Proteomes" id="UP000813824">
    <property type="component" value="Unassembled WGS sequence"/>
</dbReference>
<evidence type="ECO:0000313" key="1">
    <source>
        <dbReference type="EMBL" id="KAH8087150.1"/>
    </source>
</evidence>
<sequence>MSMLLDDEATCSSYMSEASKDVPLDEPFPLPWSQPDDMSDAEWDKLIYDWYRPLSEPLAQLPPKWRHCPKTNRRPPLLHFGLVISKACLQEYIERNALRQHEYDPAKRQMARRLEEVAQCKHVFIADPMSYSPLRRFVVSLDSNYNHRKYRLYPEDEEDVINDIREELQLRKDVKAMWYLNAIEEFNATSGDAEE</sequence>
<accession>A0A8K0UFZ2</accession>
<feature type="non-terminal residue" evidence="1">
    <location>
        <position position="195"/>
    </location>
</feature>